<reference evidence="1" key="2">
    <citation type="journal article" date="2023" name="IMA Fungus">
        <title>Comparative genomic study of the Penicillium genus elucidates a diverse pangenome and 15 lateral gene transfer events.</title>
        <authorList>
            <person name="Petersen C."/>
            <person name="Sorensen T."/>
            <person name="Nielsen M.R."/>
            <person name="Sondergaard T.E."/>
            <person name="Sorensen J.L."/>
            <person name="Fitzpatrick D.A."/>
            <person name="Frisvad J.C."/>
            <person name="Nielsen K.L."/>
        </authorList>
    </citation>
    <scope>NUCLEOTIDE SEQUENCE</scope>
    <source>
        <strain evidence="1">IBT 21472</strain>
    </source>
</reference>
<keyword evidence="2" id="KW-1185">Reference proteome</keyword>
<evidence type="ECO:0000313" key="2">
    <source>
        <dbReference type="Proteomes" id="UP001147746"/>
    </source>
</evidence>
<sequence>MTQPTYTSTFTAQSVKEAQSSVIALLDIIKAAEYTTEAVKELSHRLSSIDKALGGLALALDETSSCKLSHEVRRHLHMVIRTNQDACVRCQEAFSEWKSPLINESLHESSWHPFGAFVDIQSQLLSKRLHLLEDTINMVMQINAMLPAIFTSNKTPTKNDSRQAQRLEERAAERIACEIGAKGIAMHYHRKIFDELLAEFGRLRWGQMANTGNEGQLPNATGALSDEIQWSYDNGIISMNGIAVARFSGSYNDSDALSIPMVHADNVPETAD</sequence>
<evidence type="ECO:0008006" key="3">
    <source>
        <dbReference type="Google" id="ProtNLM"/>
    </source>
</evidence>
<dbReference type="Proteomes" id="UP001147746">
    <property type="component" value="Unassembled WGS sequence"/>
</dbReference>
<name>A0A9W9PRA2_9EURO</name>
<dbReference type="EMBL" id="JAPZBO010000009">
    <property type="protein sequence ID" value="KAJ5303214.1"/>
    <property type="molecule type" value="Genomic_DNA"/>
</dbReference>
<accession>A0A9W9PRA2</accession>
<organism evidence="1 2">
    <name type="scientific">Penicillium atrosanguineum</name>
    <dbReference type="NCBI Taxonomy" id="1132637"/>
    <lineage>
        <taxon>Eukaryota</taxon>
        <taxon>Fungi</taxon>
        <taxon>Dikarya</taxon>
        <taxon>Ascomycota</taxon>
        <taxon>Pezizomycotina</taxon>
        <taxon>Eurotiomycetes</taxon>
        <taxon>Eurotiomycetidae</taxon>
        <taxon>Eurotiales</taxon>
        <taxon>Aspergillaceae</taxon>
        <taxon>Penicillium</taxon>
    </lineage>
</organism>
<gene>
    <name evidence="1" type="ORF">N7476_010013</name>
</gene>
<evidence type="ECO:0000313" key="1">
    <source>
        <dbReference type="EMBL" id="KAJ5303214.1"/>
    </source>
</evidence>
<proteinExistence type="predicted"/>
<comment type="caution">
    <text evidence="1">The sequence shown here is derived from an EMBL/GenBank/DDBJ whole genome shotgun (WGS) entry which is preliminary data.</text>
</comment>
<dbReference type="AlphaFoldDB" id="A0A9W9PRA2"/>
<protein>
    <recommendedName>
        <fullName evidence="3">Fungal N-terminal domain-containing protein</fullName>
    </recommendedName>
</protein>
<reference evidence="1" key="1">
    <citation type="submission" date="2022-12" db="EMBL/GenBank/DDBJ databases">
        <authorList>
            <person name="Petersen C."/>
        </authorList>
    </citation>
    <scope>NUCLEOTIDE SEQUENCE</scope>
    <source>
        <strain evidence="1">IBT 21472</strain>
    </source>
</reference>